<protein>
    <submittedName>
        <fullName evidence="2">Uncharacterized protein</fullName>
    </submittedName>
</protein>
<comment type="similarity">
    <text evidence="1">Belongs to the ARG7 family.</text>
</comment>
<organism evidence="2 3">
    <name type="scientific">Acorus gramineus</name>
    <name type="common">Dwarf sweet flag</name>
    <dbReference type="NCBI Taxonomy" id="55184"/>
    <lineage>
        <taxon>Eukaryota</taxon>
        <taxon>Viridiplantae</taxon>
        <taxon>Streptophyta</taxon>
        <taxon>Embryophyta</taxon>
        <taxon>Tracheophyta</taxon>
        <taxon>Spermatophyta</taxon>
        <taxon>Magnoliopsida</taxon>
        <taxon>Liliopsida</taxon>
        <taxon>Acoraceae</taxon>
        <taxon>Acorus</taxon>
    </lineage>
</organism>
<dbReference type="GO" id="GO:0009733">
    <property type="term" value="P:response to auxin"/>
    <property type="evidence" value="ECO:0007669"/>
    <property type="project" value="InterPro"/>
</dbReference>
<dbReference type="PANTHER" id="PTHR31374">
    <property type="entry name" value="AUXIN-INDUCED PROTEIN-LIKE-RELATED"/>
    <property type="match status" value="1"/>
</dbReference>
<reference evidence="2" key="2">
    <citation type="submission" date="2023-06" db="EMBL/GenBank/DDBJ databases">
        <authorList>
            <person name="Ma L."/>
            <person name="Liu K.-W."/>
            <person name="Li Z."/>
            <person name="Hsiao Y.-Y."/>
            <person name="Qi Y."/>
            <person name="Fu T."/>
            <person name="Tang G."/>
            <person name="Zhang D."/>
            <person name="Sun W.-H."/>
            <person name="Liu D.-K."/>
            <person name="Li Y."/>
            <person name="Chen G.-Z."/>
            <person name="Liu X.-D."/>
            <person name="Liao X.-Y."/>
            <person name="Jiang Y.-T."/>
            <person name="Yu X."/>
            <person name="Hao Y."/>
            <person name="Huang J."/>
            <person name="Zhao X.-W."/>
            <person name="Ke S."/>
            <person name="Chen Y.-Y."/>
            <person name="Wu W.-L."/>
            <person name="Hsu J.-L."/>
            <person name="Lin Y.-F."/>
            <person name="Huang M.-D."/>
            <person name="Li C.-Y."/>
            <person name="Huang L."/>
            <person name="Wang Z.-W."/>
            <person name="Zhao X."/>
            <person name="Zhong W.-Y."/>
            <person name="Peng D.-H."/>
            <person name="Ahmad S."/>
            <person name="Lan S."/>
            <person name="Zhang J.-S."/>
            <person name="Tsai W.-C."/>
            <person name="Van De Peer Y."/>
            <person name="Liu Z.-J."/>
        </authorList>
    </citation>
    <scope>NUCLEOTIDE SEQUENCE</scope>
    <source>
        <strain evidence="2">SCP</strain>
        <tissue evidence="2">Leaves</tissue>
    </source>
</reference>
<name>A0AAV9BIF7_ACOGR</name>
<sequence length="171" mass="19335">MHPKKSNKITEIVRLQQMLKKWKRLAVGPTEANSNSSNNNSTNNKSKKFLKKTFSFSDISSASSEVPKGFLAVSVGEEMKRFVIPTAYLTHRAFSVLLREAEEEFGFQQEGVLRLPCEVSVFERVLKVVEEKKEVFYMNGFAFDGEETVGSCCSSEAEVAQSRHIQNPMCR</sequence>
<dbReference type="AlphaFoldDB" id="A0AAV9BIF7"/>
<keyword evidence="3" id="KW-1185">Reference proteome</keyword>
<dbReference type="PANTHER" id="PTHR31374:SF7">
    <property type="entry name" value="SAUR-LIKE AUXIN-RESPONSIVE PROTEIN FAMILY"/>
    <property type="match status" value="1"/>
</dbReference>
<evidence type="ECO:0000313" key="2">
    <source>
        <dbReference type="EMBL" id="KAK1275914.1"/>
    </source>
</evidence>
<comment type="caution">
    <text evidence="2">The sequence shown here is derived from an EMBL/GenBank/DDBJ whole genome shotgun (WGS) entry which is preliminary data.</text>
</comment>
<reference evidence="2" key="1">
    <citation type="journal article" date="2023" name="Nat. Commun.">
        <title>Diploid and tetraploid genomes of Acorus and the evolution of monocots.</title>
        <authorList>
            <person name="Ma L."/>
            <person name="Liu K.W."/>
            <person name="Li Z."/>
            <person name="Hsiao Y.Y."/>
            <person name="Qi Y."/>
            <person name="Fu T."/>
            <person name="Tang G.D."/>
            <person name="Zhang D."/>
            <person name="Sun W.H."/>
            <person name="Liu D.K."/>
            <person name="Li Y."/>
            <person name="Chen G.Z."/>
            <person name="Liu X.D."/>
            <person name="Liao X.Y."/>
            <person name="Jiang Y.T."/>
            <person name="Yu X."/>
            <person name="Hao Y."/>
            <person name="Huang J."/>
            <person name="Zhao X.W."/>
            <person name="Ke S."/>
            <person name="Chen Y.Y."/>
            <person name="Wu W.L."/>
            <person name="Hsu J.L."/>
            <person name="Lin Y.F."/>
            <person name="Huang M.D."/>
            <person name="Li C.Y."/>
            <person name="Huang L."/>
            <person name="Wang Z.W."/>
            <person name="Zhao X."/>
            <person name="Zhong W.Y."/>
            <person name="Peng D.H."/>
            <person name="Ahmad S."/>
            <person name="Lan S."/>
            <person name="Zhang J.S."/>
            <person name="Tsai W.C."/>
            <person name="Van de Peer Y."/>
            <person name="Liu Z.J."/>
        </authorList>
    </citation>
    <scope>NUCLEOTIDE SEQUENCE</scope>
    <source>
        <strain evidence="2">SCP</strain>
    </source>
</reference>
<evidence type="ECO:0000313" key="3">
    <source>
        <dbReference type="Proteomes" id="UP001179952"/>
    </source>
</evidence>
<dbReference type="Proteomes" id="UP001179952">
    <property type="component" value="Unassembled WGS sequence"/>
</dbReference>
<gene>
    <name evidence="2" type="ORF">QJS04_geneDACA004137</name>
</gene>
<dbReference type="Pfam" id="PF02519">
    <property type="entry name" value="Auxin_inducible"/>
    <property type="match status" value="1"/>
</dbReference>
<evidence type="ECO:0000256" key="1">
    <source>
        <dbReference type="ARBA" id="ARBA00006974"/>
    </source>
</evidence>
<dbReference type="InterPro" id="IPR003676">
    <property type="entry name" value="SAUR_fam"/>
</dbReference>
<accession>A0AAV9BIF7</accession>
<dbReference type="EMBL" id="JAUJYN010000003">
    <property type="protein sequence ID" value="KAK1275914.1"/>
    <property type="molecule type" value="Genomic_DNA"/>
</dbReference>
<proteinExistence type="inferred from homology"/>